<dbReference type="Pfam" id="PF21958">
    <property type="entry name" value="SOGP_N"/>
    <property type="match status" value="1"/>
</dbReference>
<evidence type="ECO:0000256" key="2">
    <source>
        <dbReference type="ARBA" id="ARBA00022679"/>
    </source>
</evidence>
<reference evidence="7 9" key="2">
    <citation type="submission" date="2015-12" db="EMBL/GenBank/DDBJ databases">
        <authorList>
            <person name="Lauer A."/>
            <person name="Humrighouse B."/>
            <person name="Loparev V."/>
            <person name="Shewmaker P.L."/>
            <person name="Whitney A.M."/>
            <person name="McLaughlin R.W."/>
        </authorList>
    </citation>
    <scope>NUCLEOTIDE SEQUENCE [LARGE SCALE GENOMIC DNA]</scope>
    <source>
        <strain evidence="7 9">LMG 23085</strain>
    </source>
</reference>
<dbReference type="AlphaFoldDB" id="A0A0S3K848"/>
<dbReference type="InterPro" id="IPR008928">
    <property type="entry name" value="6-hairpin_glycosidase_sf"/>
</dbReference>
<evidence type="ECO:0000313" key="8">
    <source>
        <dbReference type="EMBL" id="OJG91265.1"/>
    </source>
</evidence>
<keyword evidence="9" id="KW-1185">Reference proteome</keyword>
<sequence length="1101" mass="125562">MTHKKQRFEHNGTTVSFLENGDLFEILHENIMINQLNGNALDGSLNQLYLRVYDEKGIQSVPMIGSNAASQLYVGKEQLSWLGNFLAVTYQVDFQVAESGIWFWQVRLTGTGQKVDVVYGQDIGNATKGAVRSNEAYMSQYVDHHVTKENDSIVISSRQNQPQDGNFPVVEQGSLNPIVGFSTDGYQFFGRDYKETNQAMALSQAFLANEVYQYEFAYIALQTEQYNVTEQETTIVFYGAPLKNQETVIKQPIVSREEIQKSYDSLKIATLDGQGATVEKKVGAPLTGKTFTEEELNELFPHQELVERINGNLASFFTEDYHHVVLKEKETAMERAHGHILLSGTELSVEQPIMSTTVYMYGLFNSQIVLGNTSMNKLMSNSRNSLNIMKQSGQRIYIRDGEKWRILTMPSAFEMGLNNATWHYKLEDDIITVRTFTVCETREVRTEVMSLKGIKRTFAVTNQLVMNDDEEEPAYEIVKTSQLVTVKASANSVIHEEYPDLTYYISLDQPFELTDERLFLSGQSEEVLTTFVIEACQGFSMRIQGSLTGSTFQTIKTTPEQENSQYLTFINGLLNNFQLKHETEAVESMNVLSRWYTHNMLVHYLSPHGLEQYGGAAWGTRDVSQGPTEYFFAVNRPEVVGSIIKNVYANQFADDGNWPQWFMFDRYEKQKADESHGDIIVWPMKIVADYLAKTKDFEILNQKIPYTDRTTFTKTTEAYALLDHVKKEIQFTEDHFLQGTYLSCYSDGDWDDTLQPYDNKLKKYMASSWTVALTYQVVEKLSRLLVEIDSNYGKHLHELATNIKADFEKYMLSTETIPGFVYMEDPDHVELMIHPSDQKTGIQYRLLPMTRSMIAELLTVEQAEHHYGIIKEYLQFPDGVRLMNQPATYRGGVSTNFKRAEQAANFGREIGLQYVHAHIRYVEAMAKLGHVDETWQALNIINPIQIKIHVKNAEIRQANAYFSSSDGDFKTRYEAQDHFNQLKAGHVGVKGGWRIYSSGPGIYMNQLLSNVLGIREDKEQLVLDPILPIELDGLEMIYQLAGKAVNIIFHLGSQKGTILVNGQELATIREPNPYRQGGLVVSIAELKTYLHQKENQLDIYC</sequence>
<dbReference type="InterPro" id="IPR048771">
    <property type="entry name" value="SOGP_2nd"/>
</dbReference>
<dbReference type="InterPro" id="IPR012341">
    <property type="entry name" value="6hp_glycosidase-like_sf"/>
</dbReference>
<dbReference type="PANTHER" id="PTHR37469:SF2">
    <property type="entry name" value="CELLOBIONIC ACID PHOSPHORYLASE"/>
    <property type="match status" value="1"/>
</dbReference>
<protein>
    <submittedName>
        <fullName evidence="7">Cellobiose phosphorylase</fullName>
    </submittedName>
</protein>
<dbReference type="Gene3D" id="1.50.10.10">
    <property type="match status" value="1"/>
</dbReference>
<dbReference type="Proteomes" id="UP000183039">
    <property type="component" value="Unassembled WGS sequence"/>
</dbReference>
<feature type="domain" description="Glycoside phosphorylase super sandwich" evidence="4">
    <location>
        <begin position="300"/>
        <end position="545"/>
    </location>
</feature>
<dbReference type="OrthoDB" id="9769991at2"/>
<dbReference type="GO" id="GO:0005975">
    <property type="term" value="P:carbohydrate metabolic process"/>
    <property type="evidence" value="ECO:0007669"/>
    <property type="project" value="InterPro"/>
</dbReference>
<dbReference type="EMBL" id="JXLC01000016">
    <property type="protein sequence ID" value="OJG91265.1"/>
    <property type="molecule type" value="Genomic_DNA"/>
</dbReference>
<name>A0A0S3K848_9ENTE</name>
<evidence type="ECO:0000313" key="10">
    <source>
        <dbReference type="Proteomes" id="UP000183039"/>
    </source>
</evidence>
<reference evidence="8 10" key="1">
    <citation type="submission" date="2014-12" db="EMBL/GenBank/DDBJ databases">
        <title>Draft genome sequences of 29 type strains of Enterococci.</title>
        <authorList>
            <person name="Zhong Z."/>
            <person name="Sun Z."/>
            <person name="Liu W."/>
            <person name="Zhang W."/>
            <person name="Zhang H."/>
        </authorList>
    </citation>
    <scope>NUCLEOTIDE SEQUENCE [LARGE SCALE GENOMIC DNA]</scope>
    <source>
        <strain evidence="8 10">DSM 22801</strain>
    </source>
</reference>
<evidence type="ECO:0000259" key="5">
    <source>
        <dbReference type="Pfam" id="PF21270"/>
    </source>
</evidence>
<dbReference type="InterPro" id="IPR048773">
    <property type="entry name" value="SOGP_C"/>
</dbReference>
<gene>
    <name evidence="7" type="ORF">ATZ33_03655</name>
    <name evidence="8" type="ORF">RV15_GL000895</name>
</gene>
<organism evidence="8 10">
    <name type="scientific">Enterococcus silesiacus</name>
    <dbReference type="NCBI Taxonomy" id="332949"/>
    <lineage>
        <taxon>Bacteria</taxon>
        <taxon>Bacillati</taxon>
        <taxon>Bacillota</taxon>
        <taxon>Bacilli</taxon>
        <taxon>Lactobacillales</taxon>
        <taxon>Enterococcaceae</taxon>
        <taxon>Enterococcus</taxon>
    </lineage>
</organism>
<dbReference type="Pfam" id="PF21270">
    <property type="entry name" value="SOGP_4th"/>
    <property type="match status" value="1"/>
</dbReference>
<evidence type="ECO:0000259" key="4">
    <source>
        <dbReference type="Pfam" id="PF21250"/>
    </source>
</evidence>
<dbReference type="KEGG" id="ess:ATZ33_03655"/>
<keyword evidence="1" id="KW-0328">Glycosyltransferase</keyword>
<evidence type="ECO:0000259" key="6">
    <source>
        <dbReference type="Pfam" id="PF21958"/>
    </source>
</evidence>
<feature type="domain" description="SOGP N-terminal" evidence="6">
    <location>
        <begin position="16"/>
        <end position="239"/>
    </location>
</feature>
<accession>A0A0S3K848</accession>
<dbReference type="RefSeq" id="WP_071878203.1">
    <property type="nucleotide sequence ID" value="NZ_JXLC01000016.1"/>
</dbReference>
<evidence type="ECO:0000259" key="3">
    <source>
        <dbReference type="Pfam" id="PF17167"/>
    </source>
</evidence>
<dbReference type="InterPro" id="IPR033432">
    <property type="entry name" value="GH94_catalytic"/>
</dbReference>
<proteinExistence type="predicted"/>
<dbReference type="Pfam" id="PF21250">
    <property type="entry name" value="SOGP_2nd"/>
    <property type="match status" value="1"/>
</dbReference>
<evidence type="ECO:0000313" key="9">
    <source>
        <dbReference type="Proteomes" id="UP000065511"/>
    </source>
</evidence>
<dbReference type="InterPro" id="IPR052047">
    <property type="entry name" value="GH94_Enzymes"/>
</dbReference>
<dbReference type="Proteomes" id="UP000065511">
    <property type="component" value="Chromosome"/>
</dbReference>
<feature type="domain" description="Glycoside phosphorylase C-terminal" evidence="5">
    <location>
        <begin position="1013"/>
        <end position="1100"/>
    </location>
</feature>
<dbReference type="EMBL" id="CP013614">
    <property type="protein sequence ID" value="ALS00497.1"/>
    <property type="molecule type" value="Genomic_DNA"/>
</dbReference>
<evidence type="ECO:0000256" key="1">
    <source>
        <dbReference type="ARBA" id="ARBA00022676"/>
    </source>
</evidence>
<dbReference type="SUPFAM" id="SSF48208">
    <property type="entry name" value="Six-hairpin glycosidases"/>
    <property type="match status" value="1"/>
</dbReference>
<evidence type="ECO:0000313" key="7">
    <source>
        <dbReference type="EMBL" id="ALS00497.1"/>
    </source>
</evidence>
<dbReference type="PANTHER" id="PTHR37469">
    <property type="entry name" value="CELLOBIONIC ACID PHOSPHORYLASE-RELATED"/>
    <property type="match status" value="1"/>
</dbReference>
<dbReference type="GO" id="GO:0016757">
    <property type="term" value="F:glycosyltransferase activity"/>
    <property type="evidence" value="ECO:0007669"/>
    <property type="project" value="UniProtKB-KW"/>
</dbReference>
<feature type="domain" description="Glycosyl hydrolase 94 catalytic" evidence="3">
    <location>
        <begin position="571"/>
        <end position="962"/>
    </location>
</feature>
<dbReference type="InterPro" id="IPR053831">
    <property type="entry name" value="SOGP_N"/>
</dbReference>
<keyword evidence="2" id="KW-0808">Transferase</keyword>
<dbReference type="Pfam" id="PF17167">
    <property type="entry name" value="Glyco_hydro_94"/>
    <property type="match status" value="1"/>
</dbReference>